<evidence type="ECO:0000313" key="12">
    <source>
        <dbReference type="Proteomes" id="UP001153269"/>
    </source>
</evidence>
<evidence type="ECO:0000256" key="9">
    <source>
        <dbReference type="SAM" id="SignalP"/>
    </source>
</evidence>
<dbReference type="InterPro" id="IPR018114">
    <property type="entry name" value="TRYPSIN_HIS"/>
</dbReference>
<evidence type="ECO:0000256" key="2">
    <source>
        <dbReference type="ARBA" id="ARBA00022670"/>
    </source>
</evidence>
<keyword evidence="3 8" id="KW-0378">Hydrolase</keyword>
<dbReference type="InterPro" id="IPR001314">
    <property type="entry name" value="Peptidase_S1A"/>
</dbReference>
<dbReference type="InterPro" id="IPR033116">
    <property type="entry name" value="TRYPSIN_SER"/>
</dbReference>
<keyword evidence="2 8" id="KW-0645">Protease</keyword>
<keyword evidence="9" id="KW-0732">Signal</keyword>
<evidence type="ECO:0000256" key="6">
    <source>
        <dbReference type="ARBA" id="ARBA00036320"/>
    </source>
</evidence>
<dbReference type="EMBL" id="CADEAL010001641">
    <property type="protein sequence ID" value="CAB1434191.1"/>
    <property type="molecule type" value="Genomic_DNA"/>
</dbReference>
<dbReference type="InterPro" id="IPR050127">
    <property type="entry name" value="Serine_Proteases_S1"/>
</dbReference>
<keyword evidence="4 8" id="KW-0720">Serine protease</keyword>
<evidence type="ECO:0000259" key="10">
    <source>
        <dbReference type="PROSITE" id="PS50240"/>
    </source>
</evidence>
<dbReference type="FunFam" id="2.40.10.10:FF:000166">
    <property type="entry name" value="Trypsin"/>
    <property type="match status" value="1"/>
</dbReference>
<dbReference type="GO" id="GO:0004252">
    <property type="term" value="F:serine-type endopeptidase activity"/>
    <property type="evidence" value="ECO:0007669"/>
    <property type="project" value="UniProtKB-EC"/>
</dbReference>
<accession>A0A9N7YRK7</accession>
<dbReference type="Gene3D" id="2.40.10.10">
    <property type="entry name" value="Trypsin-like serine proteases"/>
    <property type="match status" value="2"/>
</dbReference>
<organism evidence="11 12">
    <name type="scientific">Pleuronectes platessa</name>
    <name type="common">European plaice</name>
    <dbReference type="NCBI Taxonomy" id="8262"/>
    <lineage>
        <taxon>Eukaryota</taxon>
        <taxon>Metazoa</taxon>
        <taxon>Chordata</taxon>
        <taxon>Craniata</taxon>
        <taxon>Vertebrata</taxon>
        <taxon>Euteleostomi</taxon>
        <taxon>Actinopterygii</taxon>
        <taxon>Neopterygii</taxon>
        <taxon>Teleostei</taxon>
        <taxon>Neoteleostei</taxon>
        <taxon>Acanthomorphata</taxon>
        <taxon>Carangaria</taxon>
        <taxon>Pleuronectiformes</taxon>
        <taxon>Pleuronectoidei</taxon>
        <taxon>Pleuronectidae</taxon>
        <taxon>Pleuronectes</taxon>
    </lineage>
</organism>
<dbReference type="SMART" id="SM00020">
    <property type="entry name" value="Tryp_SPc"/>
    <property type="match status" value="1"/>
</dbReference>
<dbReference type="AlphaFoldDB" id="A0A9N7YRK7"/>
<keyword evidence="12" id="KW-1185">Reference proteome</keyword>
<evidence type="ECO:0000256" key="5">
    <source>
        <dbReference type="ARBA" id="ARBA00023157"/>
    </source>
</evidence>
<dbReference type="CDD" id="cd00190">
    <property type="entry name" value="Tryp_SPc"/>
    <property type="match status" value="1"/>
</dbReference>
<name>A0A9N7YRK7_PLEPL</name>
<reference evidence="11" key="1">
    <citation type="submission" date="2020-03" db="EMBL/GenBank/DDBJ databases">
        <authorList>
            <person name="Weist P."/>
        </authorList>
    </citation>
    <scope>NUCLEOTIDE SEQUENCE</scope>
</reference>
<feature type="domain" description="Peptidase S1" evidence="10">
    <location>
        <begin position="1"/>
        <end position="245"/>
    </location>
</feature>
<dbReference type="GO" id="GO:0005615">
    <property type="term" value="C:extracellular space"/>
    <property type="evidence" value="ECO:0007669"/>
    <property type="project" value="TreeGrafter"/>
</dbReference>
<dbReference type="InterPro" id="IPR043504">
    <property type="entry name" value="Peptidase_S1_PA_chymotrypsin"/>
</dbReference>
<dbReference type="PROSITE" id="PS00134">
    <property type="entry name" value="TRYPSIN_HIS"/>
    <property type="match status" value="1"/>
</dbReference>
<protein>
    <recommendedName>
        <fullName evidence="7">trypsin</fullName>
        <ecNumber evidence="7">3.4.21.4</ecNumber>
    </recommendedName>
</protein>
<evidence type="ECO:0000256" key="3">
    <source>
        <dbReference type="ARBA" id="ARBA00022801"/>
    </source>
</evidence>
<dbReference type="PRINTS" id="PR00722">
    <property type="entry name" value="CHYMOTRYPSIN"/>
</dbReference>
<evidence type="ECO:0000256" key="7">
    <source>
        <dbReference type="ARBA" id="ARBA00038868"/>
    </source>
</evidence>
<evidence type="ECO:0000256" key="1">
    <source>
        <dbReference type="ARBA" id="ARBA00004239"/>
    </source>
</evidence>
<comment type="catalytic activity">
    <reaction evidence="6">
        <text>Preferential cleavage: Arg-|-Xaa, Lys-|-Xaa.</text>
        <dbReference type="EC" id="3.4.21.4"/>
    </reaction>
</comment>
<dbReference type="PROSITE" id="PS50240">
    <property type="entry name" value="TRYPSIN_DOM"/>
    <property type="match status" value="1"/>
</dbReference>
<evidence type="ECO:0000256" key="8">
    <source>
        <dbReference type="RuleBase" id="RU363034"/>
    </source>
</evidence>
<sequence length="245" mass="26755">MRALVFVLLVGAVSPSGVSELRHHFFGGSLVNKNWVVSAAHCFKPKMDIVLGDHNRWFMEGNEQIIPATHVILHPDYNSWLIDNDIMLIKLSKPPTINQYVLSVSLPTSCAPAGTMCTVSGWGFTMSSSVDSNRLQCLDIPILSDEDWDNSYPGMLTEAMFCAGSLEGGKDSCQGDSGGPFVCNGEAAGGCVLGLWMCREEPPRCICQDLRSQRLAAEDHGCLLRLGQTHPCYCKNPESMKLSLT</sequence>
<dbReference type="Pfam" id="PF00089">
    <property type="entry name" value="Trypsin"/>
    <property type="match status" value="1"/>
</dbReference>
<evidence type="ECO:0000313" key="11">
    <source>
        <dbReference type="EMBL" id="CAB1434191.1"/>
    </source>
</evidence>
<feature type="signal peptide" evidence="9">
    <location>
        <begin position="1"/>
        <end position="19"/>
    </location>
</feature>
<dbReference type="PROSITE" id="PS00135">
    <property type="entry name" value="TRYPSIN_SER"/>
    <property type="match status" value="1"/>
</dbReference>
<comment type="caution">
    <text evidence="11">The sequence shown here is derived from an EMBL/GenBank/DDBJ whole genome shotgun (WGS) entry which is preliminary data.</text>
</comment>
<comment type="subcellular location">
    <subcellularLocation>
        <location evidence="1">Secreted</location>
        <location evidence="1">Extracellular space</location>
    </subcellularLocation>
</comment>
<dbReference type="SUPFAM" id="SSF50494">
    <property type="entry name" value="Trypsin-like serine proteases"/>
    <property type="match status" value="1"/>
</dbReference>
<dbReference type="PANTHER" id="PTHR24264">
    <property type="entry name" value="TRYPSIN-RELATED"/>
    <property type="match status" value="1"/>
</dbReference>
<dbReference type="InterPro" id="IPR009003">
    <property type="entry name" value="Peptidase_S1_PA"/>
</dbReference>
<dbReference type="GO" id="GO:0006508">
    <property type="term" value="P:proteolysis"/>
    <property type="evidence" value="ECO:0007669"/>
    <property type="project" value="UniProtKB-KW"/>
</dbReference>
<dbReference type="InterPro" id="IPR001254">
    <property type="entry name" value="Trypsin_dom"/>
</dbReference>
<dbReference type="PANTHER" id="PTHR24264:SF6">
    <property type="entry name" value="TRYPSINOGEN 1A-RELATED"/>
    <property type="match status" value="1"/>
</dbReference>
<keyword evidence="5" id="KW-1015">Disulfide bond</keyword>
<dbReference type="EC" id="3.4.21.4" evidence="7"/>
<proteinExistence type="predicted"/>
<evidence type="ECO:0000256" key="4">
    <source>
        <dbReference type="ARBA" id="ARBA00022825"/>
    </source>
</evidence>
<dbReference type="Proteomes" id="UP001153269">
    <property type="component" value="Unassembled WGS sequence"/>
</dbReference>
<feature type="chain" id="PRO_5040198485" description="trypsin" evidence="9">
    <location>
        <begin position="20"/>
        <end position="245"/>
    </location>
</feature>
<gene>
    <name evidence="11" type="ORF">PLEPLA_LOCUS22256</name>
</gene>